<feature type="region of interest" description="Disordered" evidence="1">
    <location>
        <begin position="403"/>
        <end position="444"/>
    </location>
</feature>
<sequence>MAGRIVRSAAKEPDPPNDIGAAFPGFVEWFTRQTHPSVKTVHLLGSWDNFTKTYSMERDTRRDRGQWRGCYNFQDITCEDGAGNVPKRSGGLKMGNTYYYYYEVDGSSETYDPTQPSTTTCPSLPGQPVNTLFVPVEKSLRKRSASLTSLREEDFKTMDPASKFVSPRPAPSPPEVVRRLGSAPHRMQPVAPKRPSRSPSPSSRWQGFLPRRLFSRKSSSSSLAETHASQQTTTDTTQTYTIWTTSSQAEDARSLRSEHTTASSTGSRSRDISPESLRRFLIDDTPLDHHHHHHHHDAHDDNNNRGLPAIQIPEDIAEENEDDDNFATSAISTDSVPFATGLSPPPAHPPATAATTAVPVSRFTTGLAPPTRRPPPVPMTLQTSSSSSSMFIGAALASPFPRFPLSPESTHSSLPDFDLSDSEEDEEDEEEEEEENNDEVETHHASPILLAHGIAAAAEGKSRDGQTAAALASPITEDARLGELVNELGWMAEVIRGGV</sequence>
<name>A0ABR3VPE3_HUMIN</name>
<reference evidence="2 3" key="1">
    <citation type="journal article" date="2024" name="Commun. Biol.">
        <title>Comparative genomic analysis of thermophilic fungi reveals convergent evolutionary adaptations and gene losses.</title>
        <authorList>
            <person name="Steindorff A.S."/>
            <person name="Aguilar-Pontes M.V."/>
            <person name="Robinson A.J."/>
            <person name="Andreopoulos B."/>
            <person name="LaButti K."/>
            <person name="Kuo A."/>
            <person name="Mondo S."/>
            <person name="Riley R."/>
            <person name="Otillar R."/>
            <person name="Haridas S."/>
            <person name="Lipzen A."/>
            <person name="Grimwood J."/>
            <person name="Schmutz J."/>
            <person name="Clum A."/>
            <person name="Reid I.D."/>
            <person name="Moisan M.C."/>
            <person name="Butler G."/>
            <person name="Nguyen T.T.M."/>
            <person name="Dewar K."/>
            <person name="Conant G."/>
            <person name="Drula E."/>
            <person name="Henrissat B."/>
            <person name="Hansel C."/>
            <person name="Singer S."/>
            <person name="Hutchinson M.I."/>
            <person name="de Vries R.P."/>
            <person name="Natvig D.O."/>
            <person name="Powell A.J."/>
            <person name="Tsang A."/>
            <person name="Grigoriev I.V."/>
        </authorList>
    </citation>
    <scope>NUCLEOTIDE SEQUENCE [LARGE SCALE GENOMIC DNA]</scope>
    <source>
        <strain evidence="2 3">CBS 620.91</strain>
    </source>
</reference>
<protein>
    <submittedName>
        <fullName evidence="2">Uncharacterized protein</fullName>
    </submittedName>
</protein>
<dbReference type="Gene3D" id="2.60.40.10">
    <property type="entry name" value="Immunoglobulins"/>
    <property type="match status" value="1"/>
</dbReference>
<gene>
    <name evidence="2" type="ORF">VTJ49DRAFT_7489</name>
</gene>
<dbReference type="InterPro" id="IPR014756">
    <property type="entry name" value="Ig_E-set"/>
</dbReference>
<dbReference type="SUPFAM" id="SSF81296">
    <property type="entry name" value="E set domains"/>
    <property type="match status" value="1"/>
</dbReference>
<feature type="compositionally biased region" description="Low complexity" evidence="1">
    <location>
        <begin position="197"/>
        <end position="248"/>
    </location>
</feature>
<evidence type="ECO:0000313" key="2">
    <source>
        <dbReference type="EMBL" id="KAL1843779.1"/>
    </source>
</evidence>
<comment type="caution">
    <text evidence="2">The sequence shown here is derived from an EMBL/GenBank/DDBJ whole genome shotgun (WGS) entry which is preliminary data.</text>
</comment>
<feature type="region of interest" description="Disordered" evidence="1">
    <location>
        <begin position="145"/>
        <end position="275"/>
    </location>
</feature>
<dbReference type="Proteomes" id="UP001583172">
    <property type="component" value="Unassembled WGS sequence"/>
</dbReference>
<dbReference type="EMBL" id="JAZGSY010000009">
    <property type="protein sequence ID" value="KAL1843779.1"/>
    <property type="molecule type" value="Genomic_DNA"/>
</dbReference>
<feature type="region of interest" description="Disordered" evidence="1">
    <location>
        <begin position="287"/>
        <end position="308"/>
    </location>
</feature>
<evidence type="ECO:0000313" key="3">
    <source>
        <dbReference type="Proteomes" id="UP001583172"/>
    </source>
</evidence>
<dbReference type="PANTHER" id="PTHR40625:SF1">
    <property type="entry name" value="AMP-ACTIVATED PROTEIN KINASE GLYCOGEN-BINDING DOMAIN-CONTAINING PROTEIN"/>
    <property type="match status" value="1"/>
</dbReference>
<dbReference type="InterPro" id="IPR013783">
    <property type="entry name" value="Ig-like_fold"/>
</dbReference>
<feature type="region of interest" description="Disordered" evidence="1">
    <location>
        <begin position="366"/>
        <end position="385"/>
    </location>
</feature>
<proteinExistence type="predicted"/>
<dbReference type="PANTHER" id="PTHR40625">
    <property type="entry name" value="GTP-BINDING PROTEIN ESDC-RELATED"/>
    <property type="match status" value="1"/>
</dbReference>
<feature type="compositionally biased region" description="Acidic residues" evidence="1">
    <location>
        <begin position="418"/>
        <end position="439"/>
    </location>
</feature>
<evidence type="ECO:0000256" key="1">
    <source>
        <dbReference type="SAM" id="MobiDB-lite"/>
    </source>
</evidence>
<feature type="compositionally biased region" description="Basic and acidic residues" evidence="1">
    <location>
        <begin position="250"/>
        <end position="259"/>
    </location>
</feature>
<accession>A0ABR3VPE3</accession>
<organism evidence="2 3">
    <name type="scientific">Humicola insolens</name>
    <name type="common">Soft-rot fungus</name>
    <dbReference type="NCBI Taxonomy" id="85995"/>
    <lineage>
        <taxon>Eukaryota</taxon>
        <taxon>Fungi</taxon>
        <taxon>Dikarya</taxon>
        <taxon>Ascomycota</taxon>
        <taxon>Pezizomycotina</taxon>
        <taxon>Sordariomycetes</taxon>
        <taxon>Sordariomycetidae</taxon>
        <taxon>Sordariales</taxon>
        <taxon>Chaetomiaceae</taxon>
        <taxon>Mycothermus</taxon>
    </lineage>
</organism>
<keyword evidence="3" id="KW-1185">Reference proteome</keyword>